<dbReference type="AlphaFoldDB" id="A0AAD9GHJ6"/>
<reference evidence="1" key="2">
    <citation type="submission" date="2021-05" db="EMBL/GenBank/DDBJ databases">
        <authorList>
            <person name="Pain A."/>
        </authorList>
    </citation>
    <scope>NUCLEOTIDE SEQUENCE</scope>
    <source>
        <strain evidence="1">1802A</strain>
    </source>
</reference>
<name>A0AAD9GHJ6_BABDI</name>
<dbReference type="InterPro" id="IPR038122">
    <property type="entry name" value="PFU_sf"/>
</dbReference>
<dbReference type="EMBL" id="JAHBMH010000024">
    <property type="protein sequence ID" value="KAK1938569.1"/>
    <property type="molecule type" value="Genomic_DNA"/>
</dbReference>
<proteinExistence type="predicted"/>
<accession>A0AAD9GHJ6</accession>
<comment type="caution">
    <text evidence="1">The sequence shown here is derived from an EMBL/GenBank/DDBJ whole genome shotgun (WGS) entry which is preliminary data.</text>
</comment>
<evidence type="ECO:0000313" key="1">
    <source>
        <dbReference type="EMBL" id="KAK1938569.1"/>
    </source>
</evidence>
<protein>
    <submittedName>
        <fullName evidence="1">Uncharacterized protein</fullName>
    </submittedName>
</protein>
<reference evidence="1" key="1">
    <citation type="journal article" date="2014" name="Nucleic Acids Res.">
        <title>The evolutionary dynamics of variant antigen genes in Babesia reveal a history of genomic innovation underlying host-parasite interaction.</title>
        <authorList>
            <person name="Jackson A.P."/>
            <person name="Otto T.D."/>
            <person name="Darby A."/>
            <person name="Ramaprasad A."/>
            <person name="Xia D."/>
            <person name="Echaide I.E."/>
            <person name="Farber M."/>
            <person name="Gahlot S."/>
            <person name="Gamble J."/>
            <person name="Gupta D."/>
            <person name="Gupta Y."/>
            <person name="Jackson L."/>
            <person name="Malandrin L."/>
            <person name="Malas T.B."/>
            <person name="Moussa E."/>
            <person name="Nair M."/>
            <person name="Reid A.J."/>
            <person name="Sanders M."/>
            <person name="Sharma J."/>
            <person name="Tracey A."/>
            <person name="Quail M.A."/>
            <person name="Weir W."/>
            <person name="Wastling J.M."/>
            <person name="Hall N."/>
            <person name="Willadsen P."/>
            <person name="Lingelbach K."/>
            <person name="Shiels B."/>
            <person name="Tait A."/>
            <person name="Berriman M."/>
            <person name="Allred D.R."/>
            <person name="Pain A."/>
        </authorList>
    </citation>
    <scope>NUCLEOTIDE SEQUENCE</scope>
    <source>
        <strain evidence="1">1802A</strain>
    </source>
</reference>
<dbReference type="Proteomes" id="UP001195914">
    <property type="component" value="Unassembled WGS sequence"/>
</dbReference>
<evidence type="ECO:0000313" key="2">
    <source>
        <dbReference type="Proteomes" id="UP001195914"/>
    </source>
</evidence>
<dbReference type="Gene3D" id="3.10.20.870">
    <property type="entry name" value="PFU (PLAA family ubiquitin binding), C-terminal domain"/>
    <property type="match status" value="1"/>
</dbReference>
<sequence>MFPLLLALHVVVALKSELQEQATLHSTAAGIFTPSSLPLYPLDFQDTWQSSRPIPVDINYSVPHFGPHDLTSYLQEFSANSDHSIKGAEERAHVLLPYLRHRIPDLEYMSIQSLQVLNNSLMKMRMDAVVKLHALQKTNHDLITENKRLRQHVRESLSRQHGTSVINNMRTETVKRAEGMIPAPSTTVRMNQRGLMSITVQIGFDFTALVETKFALAPAQLKGYFGAEPVDFQYTMILIELKHGIVENASTVVTRNAQIKLSKLQNDMMYHITVHCTVAKGERRLTSDTKFVYHQRNATYRQCQKDHPSQQAADEPSINVSQQAYTLNVQMGDEEYITCKFNESDDHPQVARDFIGKHKLKPVLLDGIVKAMKELVSSNVTITSVDVADLL</sequence>
<gene>
    <name evidence="1" type="ORF">X943_002362</name>
</gene>
<keyword evidence="2" id="KW-1185">Reference proteome</keyword>
<organism evidence="1 2">
    <name type="scientific">Babesia divergens</name>
    <dbReference type="NCBI Taxonomy" id="32595"/>
    <lineage>
        <taxon>Eukaryota</taxon>
        <taxon>Sar</taxon>
        <taxon>Alveolata</taxon>
        <taxon>Apicomplexa</taxon>
        <taxon>Aconoidasida</taxon>
        <taxon>Piroplasmida</taxon>
        <taxon>Babesiidae</taxon>
        <taxon>Babesia</taxon>
    </lineage>
</organism>